<name>A0A0A8XRQ7_ARUDO</name>
<sequence length="52" mass="5730">MLLRIHWFQALSVLGTFPTPLVPDQSATSLAMLGPSEIPTEYVALPLLFCDQ</sequence>
<proteinExistence type="predicted"/>
<accession>A0A0A8XRQ7</accession>
<reference evidence="1" key="2">
    <citation type="journal article" date="2015" name="Data Brief">
        <title>Shoot transcriptome of the giant reed, Arundo donax.</title>
        <authorList>
            <person name="Barrero R.A."/>
            <person name="Guerrero F.D."/>
            <person name="Moolhuijzen P."/>
            <person name="Goolsby J.A."/>
            <person name="Tidwell J."/>
            <person name="Bellgard S.E."/>
            <person name="Bellgard M.I."/>
        </authorList>
    </citation>
    <scope>NUCLEOTIDE SEQUENCE</scope>
    <source>
        <tissue evidence="1">Shoot tissue taken approximately 20 cm above the soil surface</tissue>
    </source>
</reference>
<dbReference type="EMBL" id="GBRH01282510">
    <property type="protein sequence ID" value="JAD15385.1"/>
    <property type="molecule type" value="Transcribed_RNA"/>
</dbReference>
<protein>
    <submittedName>
        <fullName evidence="1">Uncharacterized protein</fullName>
    </submittedName>
</protein>
<dbReference type="AlphaFoldDB" id="A0A0A8XRQ7"/>
<organism evidence="1">
    <name type="scientific">Arundo donax</name>
    <name type="common">Giant reed</name>
    <name type="synonym">Donax arundinaceus</name>
    <dbReference type="NCBI Taxonomy" id="35708"/>
    <lineage>
        <taxon>Eukaryota</taxon>
        <taxon>Viridiplantae</taxon>
        <taxon>Streptophyta</taxon>
        <taxon>Embryophyta</taxon>
        <taxon>Tracheophyta</taxon>
        <taxon>Spermatophyta</taxon>
        <taxon>Magnoliopsida</taxon>
        <taxon>Liliopsida</taxon>
        <taxon>Poales</taxon>
        <taxon>Poaceae</taxon>
        <taxon>PACMAD clade</taxon>
        <taxon>Arundinoideae</taxon>
        <taxon>Arundineae</taxon>
        <taxon>Arundo</taxon>
    </lineage>
</organism>
<reference evidence="1" key="1">
    <citation type="submission" date="2014-09" db="EMBL/GenBank/DDBJ databases">
        <authorList>
            <person name="Magalhaes I.L.F."/>
            <person name="Oliveira U."/>
            <person name="Santos F.R."/>
            <person name="Vidigal T.H.D.A."/>
            <person name="Brescovit A.D."/>
            <person name="Santos A.J."/>
        </authorList>
    </citation>
    <scope>NUCLEOTIDE SEQUENCE</scope>
    <source>
        <tissue evidence="1">Shoot tissue taken approximately 20 cm above the soil surface</tissue>
    </source>
</reference>
<evidence type="ECO:0000313" key="1">
    <source>
        <dbReference type="EMBL" id="JAD15385.1"/>
    </source>
</evidence>